<evidence type="ECO:0008006" key="9">
    <source>
        <dbReference type="Google" id="ProtNLM"/>
    </source>
</evidence>
<evidence type="ECO:0000259" key="6">
    <source>
        <dbReference type="PROSITE" id="PS50043"/>
    </source>
</evidence>
<dbReference type="InterPro" id="IPR017441">
    <property type="entry name" value="Protein_kinase_ATP_BS"/>
</dbReference>
<evidence type="ECO:0000256" key="4">
    <source>
        <dbReference type="SAM" id="MobiDB-lite"/>
    </source>
</evidence>
<dbReference type="InterPro" id="IPR000792">
    <property type="entry name" value="Tscrpt_reg_LuxR_C"/>
</dbReference>
<gene>
    <name evidence="7" type="ORF">GCM10023094_51840</name>
</gene>
<evidence type="ECO:0000256" key="3">
    <source>
        <dbReference type="PROSITE-ProRule" id="PRU10141"/>
    </source>
</evidence>
<evidence type="ECO:0000313" key="8">
    <source>
        <dbReference type="Proteomes" id="UP001501183"/>
    </source>
</evidence>
<reference evidence="8" key="1">
    <citation type="journal article" date="2019" name="Int. J. Syst. Evol. Microbiol.">
        <title>The Global Catalogue of Microorganisms (GCM) 10K type strain sequencing project: providing services to taxonomists for standard genome sequencing and annotation.</title>
        <authorList>
            <consortium name="The Broad Institute Genomics Platform"/>
            <consortium name="The Broad Institute Genome Sequencing Center for Infectious Disease"/>
            <person name="Wu L."/>
            <person name="Ma J."/>
        </authorList>
    </citation>
    <scope>NUCLEOTIDE SEQUENCE [LARGE SCALE GENOMIC DNA]</scope>
    <source>
        <strain evidence="8">JCM 32206</strain>
    </source>
</reference>
<feature type="binding site" evidence="3">
    <location>
        <position position="55"/>
    </location>
    <ligand>
        <name>ATP</name>
        <dbReference type="ChEBI" id="CHEBI:30616"/>
    </ligand>
</feature>
<keyword evidence="8" id="KW-1185">Reference proteome</keyword>
<dbReference type="SMART" id="SM00421">
    <property type="entry name" value="HTH_LUXR"/>
    <property type="match status" value="1"/>
</dbReference>
<dbReference type="PROSITE" id="PS00107">
    <property type="entry name" value="PROTEIN_KINASE_ATP"/>
    <property type="match status" value="1"/>
</dbReference>
<evidence type="ECO:0000256" key="2">
    <source>
        <dbReference type="ARBA" id="ARBA00022840"/>
    </source>
</evidence>
<dbReference type="PANTHER" id="PTHR47691:SF3">
    <property type="entry name" value="HTH-TYPE TRANSCRIPTIONAL REGULATOR RV0890C-RELATED"/>
    <property type="match status" value="1"/>
</dbReference>
<dbReference type="InterPro" id="IPR002182">
    <property type="entry name" value="NB-ARC"/>
</dbReference>
<dbReference type="PROSITE" id="PS00108">
    <property type="entry name" value="PROTEIN_KINASE_ST"/>
    <property type="match status" value="1"/>
</dbReference>
<dbReference type="PRINTS" id="PR00038">
    <property type="entry name" value="HTHLUXR"/>
</dbReference>
<dbReference type="SMART" id="SM00220">
    <property type="entry name" value="S_TKc"/>
    <property type="match status" value="1"/>
</dbReference>
<dbReference type="EMBL" id="BAABFB010000075">
    <property type="protein sequence ID" value="GAA4489750.1"/>
    <property type="molecule type" value="Genomic_DNA"/>
</dbReference>
<sequence>MTADDPARTQRDDAPDVTAELAAAGFEQAEVIGRGGFGVVYRCVQPALDRTVAVKVLTAGLDDDSRARFFREQRAMGRLTGHPNIVTALHVGSTADGRPFIVMPYHARGCLDARIRRSGPLGVEETLHLGVAVAGALETAHRVGVLHRDVKPANILVTDYGEPALTDFGIAHVPGGFETATGVITGSPAFTAPEVLSGMHPTVASDVYGLGATLFCAITGHAAYERRSGERLVAQFLRISTQPIPDLREDGVPDELSAVIERAMSANPRSRPASAAELADDLRRIQLHHGLPVDDIAVPSAAGGAGADGDRAVPDTRAAPGPAALPSTPRHTPGGLPRELTTFVGRHRELAAAADLLSASSLVTLTGPGGVGKTRLALRVAADVGPRFRDGVRLVELAQLRDESLVIDVVAAELGLRDRSARPRYEVLMEYLGARELLLVLDNCEQVVQSVALLVDPLLQACPALSVLATSREVLGVGGESTLRIAPLPVPDRPMDADPDELMRCDAVSLFADRAAATVPGFTITESNRVAVASICSRLDGLPLAIELAAARLRAMSVEQVLQRLTDRFALLTHGARGSSTRQQTLRCCVDWSYELCTPAEQELWTALSVFAGGVELDAVEAVCGGEGAGDDLLDLLTALVDKSILSRQDSGTAVRFRMLDTLRDHGREKVRDTGRVELVRQRHLDWCVALTRTAEADWVTDRQLEWIGRLRREQANLREAMEFGLSVGDQAGAESALRIATALFPFWLARGSAAEGRRWLERALAGGRDLPPALRAKALYACNALTDRMGDVGAAARLLDAVRAPAVAGADPLAGAYAALAEGNHALYGGDLERAHTALTDAVDVFRDRGDTTAVVAALMLHGWVHALRGDDNRALACHDEALAITQSHGESVYRTYVLWAIAVITWRGGRLARARNLLEHALVLSHRSDDPLMAAACLEALAWIACGEGEGERAAAMLGAADARARAVGSSPFLFPTMAADHEECERNTRRTLGPRRFEAARRAGALLGFAAAVRFALGMDPEGGPLPPGAVVGLTRRERQVADLAARGLPTAAIAAELGIARPTARKHVQHVVDKLGLASRAQIAERVAGHPSGPPA</sequence>
<dbReference type="InterPro" id="IPR027417">
    <property type="entry name" value="P-loop_NTPase"/>
</dbReference>
<dbReference type="RefSeq" id="WP_345352527.1">
    <property type="nucleotide sequence ID" value="NZ_BAABFB010000075.1"/>
</dbReference>
<dbReference type="Gene3D" id="1.10.510.10">
    <property type="entry name" value="Transferase(Phosphotransferase) domain 1"/>
    <property type="match status" value="1"/>
</dbReference>
<feature type="domain" description="Protein kinase" evidence="5">
    <location>
        <begin position="26"/>
        <end position="291"/>
    </location>
</feature>
<feature type="region of interest" description="Disordered" evidence="4">
    <location>
        <begin position="298"/>
        <end position="336"/>
    </location>
</feature>
<name>A0ABP8PQK5_9NOCA</name>
<keyword evidence="1 3" id="KW-0547">Nucleotide-binding</keyword>
<dbReference type="SUPFAM" id="SSF56112">
    <property type="entry name" value="Protein kinase-like (PK-like)"/>
    <property type="match status" value="1"/>
</dbReference>
<dbReference type="CDD" id="cd06170">
    <property type="entry name" value="LuxR_C_like"/>
    <property type="match status" value="1"/>
</dbReference>
<dbReference type="InterPro" id="IPR058852">
    <property type="entry name" value="HTH_77"/>
</dbReference>
<dbReference type="Proteomes" id="UP001501183">
    <property type="component" value="Unassembled WGS sequence"/>
</dbReference>
<dbReference type="PROSITE" id="PS50043">
    <property type="entry name" value="HTH_LUXR_2"/>
    <property type="match status" value="1"/>
</dbReference>
<proteinExistence type="predicted"/>
<dbReference type="InterPro" id="IPR011990">
    <property type="entry name" value="TPR-like_helical_dom_sf"/>
</dbReference>
<evidence type="ECO:0000259" key="5">
    <source>
        <dbReference type="PROSITE" id="PS50011"/>
    </source>
</evidence>
<evidence type="ECO:0000313" key="7">
    <source>
        <dbReference type="EMBL" id="GAA4489750.1"/>
    </source>
</evidence>
<comment type="caution">
    <text evidence="7">The sequence shown here is derived from an EMBL/GenBank/DDBJ whole genome shotgun (WGS) entry which is preliminary data.</text>
</comment>
<dbReference type="InterPro" id="IPR000719">
    <property type="entry name" value="Prot_kinase_dom"/>
</dbReference>
<dbReference type="InterPro" id="IPR008271">
    <property type="entry name" value="Ser/Thr_kinase_AS"/>
</dbReference>
<dbReference type="Pfam" id="PF25872">
    <property type="entry name" value="HTH_77"/>
    <property type="match status" value="1"/>
</dbReference>
<dbReference type="PRINTS" id="PR00364">
    <property type="entry name" value="DISEASERSIST"/>
</dbReference>
<dbReference type="InterPro" id="IPR016032">
    <property type="entry name" value="Sig_transdc_resp-reg_C-effctor"/>
</dbReference>
<dbReference type="SUPFAM" id="SSF46894">
    <property type="entry name" value="C-terminal effector domain of the bipartite response regulators"/>
    <property type="match status" value="1"/>
</dbReference>
<dbReference type="Gene3D" id="3.30.200.20">
    <property type="entry name" value="Phosphorylase Kinase, domain 1"/>
    <property type="match status" value="1"/>
</dbReference>
<dbReference type="SUPFAM" id="SSF52540">
    <property type="entry name" value="P-loop containing nucleoside triphosphate hydrolases"/>
    <property type="match status" value="1"/>
</dbReference>
<dbReference type="Pfam" id="PF00196">
    <property type="entry name" value="GerE"/>
    <property type="match status" value="1"/>
</dbReference>
<dbReference type="CDD" id="cd14014">
    <property type="entry name" value="STKc_PknB_like"/>
    <property type="match status" value="1"/>
</dbReference>
<dbReference type="InterPro" id="IPR011009">
    <property type="entry name" value="Kinase-like_dom_sf"/>
</dbReference>
<evidence type="ECO:0000256" key="1">
    <source>
        <dbReference type="ARBA" id="ARBA00022741"/>
    </source>
</evidence>
<organism evidence="7 8">
    <name type="scientific">Rhodococcus olei</name>
    <dbReference type="NCBI Taxonomy" id="2161675"/>
    <lineage>
        <taxon>Bacteria</taxon>
        <taxon>Bacillati</taxon>
        <taxon>Actinomycetota</taxon>
        <taxon>Actinomycetes</taxon>
        <taxon>Mycobacteriales</taxon>
        <taxon>Nocardiaceae</taxon>
        <taxon>Rhodococcus</taxon>
    </lineage>
</organism>
<feature type="domain" description="HTH luxR-type" evidence="6">
    <location>
        <begin position="1030"/>
        <end position="1095"/>
    </location>
</feature>
<dbReference type="PANTHER" id="PTHR47691">
    <property type="entry name" value="REGULATOR-RELATED"/>
    <property type="match status" value="1"/>
</dbReference>
<dbReference type="PROSITE" id="PS50011">
    <property type="entry name" value="PROTEIN_KINASE_DOM"/>
    <property type="match status" value="1"/>
</dbReference>
<dbReference type="Gene3D" id="1.10.10.10">
    <property type="entry name" value="Winged helix-like DNA-binding domain superfamily/Winged helix DNA-binding domain"/>
    <property type="match status" value="1"/>
</dbReference>
<dbReference type="InterPro" id="IPR036388">
    <property type="entry name" value="WH-like_DNA-bd_sf"/>
</dbReference>
<dbReference type="Pfam" id="PF00069">
    <property type="entry name" value="Pkinase"/>
    <property type="match status" value="1"/>
</dbReference>
<accession>A0ABP8PQK5</accession>
<dbReference type="SUPFAM" id="SSF48452">
    <property type="entry name" value="TPR-like"/>
    <property type="match status" value="1"/>
</dbReference>
<protein>
    <recommendedName>
        <fullName evidence="9">Non-specific serine/threonine protein kinase</fullName>
    </recommendedName>
</protein>
<dbReference type="Pfam" id="PF00931">
    <property type="entry name" value="NB-ARC"/>
    <property type="match status" value="1"/>
</dbReference>
<keyword evidence="2 3" id="KW-0067">ATP-binding</keyword>
<dbReference type="Gene3D" id="3.40.50.300">
    <property type="entry name" value="P-loop containing nucleotide triphosphate hydrolases"/>
    <property type="match status" value="1"/>
</dbReference>
<dbReference type="Gene3D" id="1.25.40.10">
    <property type="entry name" value="Tetratricopeptide repeat domain"/>
    <property type="match status" value="1"/>
</dbReference>